<accession>A0AAV2GC69</accession>
<dbReference type="AlphaFoldDB" id="A0AAV2GC69"/>
<evidence type="ECO:0000313" key="2">
    <source>
        <dbReference type="Proteomes" id="UP001497516"/>
    </source>
</evidence>
<dbReference type="EMBL" id="OZ034821">
    <property type="protein sequence ID" value="CAL1407075.1"/>
    <property type="molecule type" value="Genomic_DNA"/>
</dbReference>
<evidence type="ECO:0000313" key="1">
    <source>
        <dbReference type="EMBL" id="CAL1407075.1"/>
    </source>
</evidence>
<proteinExistence type="predicted"/>
<protein>
    <recommendedName>
        <fullName evidence="3">S-protein homolog</fullName>
    </recommendedName>
</protein>
<gene>
    <name evidence="1" type="ORF">LTRI10_LOCUS46763</name>
</gene>
<name>A0AAV2GC69_9ROSI</name>
<organism evidence="1 2">
    <name type="scientific">Linum trigynum</name>
    <dbReference type="NCBI Taxonomy" id="586398"/>
    <lineage>
        <taxon>Eukaryota</taxon>
        <taxon>Viridiplantae</taxon>
        <taxon>Streptophyta</taxon>
        <taxon>Embryophyta</taxon>
        <taxon>Tracheophyta</taxon>
        <taxon>Spermatophyta</taxon>
        <taxon>Magnoliopsida</taxon>
        <taxon>eudicotyledons</taxon>
        <taxon>Gunneridae</taxon>
        <taxon>Pentapetalae</taxon>
        <taxon>rosids</taxon>
        <taxon>fabids</taxon>
        <taxon>Malpighiales</taxon>
        <taxon>Linaceae</taxon>
        <taxon>Linum</taxon>
    </lineage>
</organism>
<evidence type="ECO:0008006" key="3">
    <source>
        <dbReference type="Google" id="ProtNLM"/>
    </source>
</evidence>
<sequence>MYITRVRYHPCTSRIERCHWWTPGGAGAANNNNATNSLKFTTFDVGREAFTVLGLPMSKGAHLRCCMHENSFHMGRDGSSLIVVLYGMEEERGCSFFKVWAALDYVALGRGDCSWIWLYNVRLDDPPPSCLVVVGFWKHGKWFANRDKGFGVVDTERRELNISGIDDHVEIKGDGSGLDYD</sequence>
<keyword evidence="2" id="KW-1185">Reference proteome</keyword>
<reference evidence="1 2" key="1">
    <citation type="submission" date="2024-04" db="EMBL/GenBank/DDBJ databases">
        <authorList>
            <person name="Fracassetti M."/>
        </authorList>
    </citation>
    <scope>NUCLEOTIDE SEQUENCE [LARGE SCALE GENOMIC DNA]</scope>
</reference>
<dbReference type="Proteomes" id="UP001497516">
    <property type="component" value="Chromosome 8"/>
</dbReference>